<feature type="non-terminal residue" evidence="16">
    <location>
        <position position="494"/>
    </location>
</feature>
<keyword evidence="7" id="KW-0493">Microtubule</keyword>
<reference evidence="16 17" key="1">
    <citation type="submission" date="2019-09" db="EMBL/GenBank/DDBJ databases">
        <title>Bird 10,000 Genomes (B10K) Project - Family phase.</title>
        <authorList>
            <person name="Zhang G."/>
        </authorList>
    </citation>
    <scope>NUCLEOTIDE SEQUENCE [LARGE SCALE GENOMIC DNA]</scope>
    <source>
        <strain evidence="16">B10K-DU-029-32</strain>
        <tissue evidence="16">Liver or heart</tissue>
    </source>
</reference>
<evidence type="ECO:0000256" key="1">
    <source>
        <dbReference type="ARBA" id="ARBA00002213"/>
    </source>
</evidence>
<feature type="non-terminal residue" evidence="16">
    <location>
        <position position="1"/>
    </location>
</feature>
<dbReference type="EMBL" id="VZTJ01003260">
    <property type="protein sequence ID" value="NXC04570.1"/>
    <property type="molecule type" value="Genomic_DNA"/>
</dbReference>
<feature type="region of interest" description="Disordered" evidence="15">
    <location>
        <begin position="1"/>
        <end position="59"/>
    </location>
</feature>
<evidence type="ECO:0000256" key="9">
    <source>
        <dbReference type="ARBA" id="ARBA00023054"/>
    </source>
</evidence>
<dbReference type="GO" id="GO:0008017">
    <property type="term" value="F:microtubule binding"/>
    <property type="evidence" value="ECO:0007669"/>
    <property type="project" value="InterPro"/>
</dbReference>
<evidence type="ECO:0000313" key="16">
    <source>
        <dbReference type="EMBL" id="NXC04570.1"/>
    </source>
</evidence>
<feature type="compositionally biased region" description="Basic and acidic residues" evidence="15">
    <location>
        <begin position="336"/>
        <end position="367"/>
    </location>
</feature>
<keyword evidence="9 14" id="KW-0175">Coiled coil</keyword>
<organism evidence="16 17">
    <name type="scientific">Orthonyx spaldingii</name>
    <name type="common">Chowchilla</name>
    <dbReference type="NCBI Taxonomy" id="38397"/>
    <lineage>
        <taxon>Eukaryota</taxon>
        <taxon>Metazoa</taxon>
        <taxon>Chordata</taxon>
        <taxon>Craniata</taxon>
        <taxon>Vertebrata</taxon>
        <taxon>Euteleostomi</taxon>
        <taxon>Archelosauria</taxon>
        <taxon>Archosauria</taxon>
        <taxon>Dinosauria</taxon>
        <taxon>Saurischia</taxon>
        <taxon>Theropoda</taxon>
        <taxon>Coelurosauria</taxon>
        <taxon>Aves</taxon>
        <taxon>Neognathae</taxon>
        <taxon>Neoaves</taxon>
        <taxon>Telluraves</taxon>
        <taxon>Australaves</taxon>
        <taxon>Passeriformes</taxon>
        <taxon>Corvoidea</taxon>
        <taxon>Orthonychidae</taxon>
        <taxon>Orthonyx</taxon>
    </lineage>
</organism>
<feature type="region of interest" description="Disordered" evidence="15">
    <location>
        <begin position="266"/>
        <end position="367"/>
    </location>
</feature>
<evidence type="ECO:0000256" key="7">
    <source>
        <dbReference type="ARBA" id="ARBA00022701"/>
    </source>
</evidence>
<feature type="region of interest" description="Disordered" evidence="15">
    <location>
        <begin position="174"/>
        <end position="235"/>
    </location>
</feature>
<evidence type="ECO:0000256" key="14">
    <source>
        <dbReference type="SAM" id="Coils"/>
    </source>
</evidence>
<comment type="function">
    <text evidence="1">Microtubule-binding protein that localizes to the microtubular manchette of elongating spermatids.</text>
</comment>
<gene>
    <name evidence="16" type="primary">Ccdc181</name>
    <name evidence="16" type="ORF">ORTSPA_R12513</name>
</gene>
<protein>
    <recommendedName>
        <fullName evidence="5">Coiled-coil domain-containing protein 181</fullName>
    </recommendedName>
</protein>
<comment type="caution">
    <text evidence="16">The sequence shown here is derived from an EMBL/GenBank/DDBJ whole genome shotgun (WGS) entry which is preliminary data.</text>
</comment>
<keyword evidence="11" id="KW-0206">Cytoskeleton</keyword>
<keyword evidence="17" id="KW-1185">Reference proteome</keyword>
<feature type="compositionally biased region" description="Basic and acidic residues" evidence="15">
    <location>
        <begin position="1"/>
        <end position="11"/>
    </location>
</feature>
<evidence type="ECO:0000256" key="6">
    <source>
        <dbReference type="ARBA" id="ARBA00022490"/>
    </source>
</evidence>
<dbReference type="GO" id="GO:0005874">
    <property type="term" value="C:microtubule"/>
    <property type="evidence" value="ECO:0007669"/>
    <property type="project" value="UniProtKB-KW"/>
</dbReference>
<evidence type="ECO:0000256" key="3">
    <source>
        <dbReference type="ARBA" id="ARBA00004245"/>
    </source>
</evidence>
<evidence type="ECO:0000313" key="17">
    <source>
        <dbReference type="Proteomes" id="UP000526602"/>
    </source>
</evidence>
<keyword evidence="6" id="KW-0963">Cytoplasm</keyword>
<evidence type="ECO:0000256" key="8">
    <source>
        <dbReference type="ARBA" id="ARBA00022846"/>
    </source>
</evidence>
<comment type="subcellular location">
    <subcellularLocation>
        <location evidence="2">Cell projection</location>
        <location evidence="2">Cilium</location>
        <location evidence="2">Flagellum</location>
    </subcellularLocation>
    <subcellularLocation>
        <location evidence="3">Cytoplasm</location>
        <location evidence="3">Cytoskeleton</location>
    </subcellularLocation>
</comment>
<feature type="coiled-coil region" evidence="14">
    <location>
        <begin position="60"/>
        <end position="90"/>
    </location>
</feature>
<proteinExistence type="inferred from homology"/>
<comment type="similarity">
    <text evidence="4">Belongs to the CCDC181 family.</text>
</comment>
<evidence type="ECO:0000256" key="11">
    <source>
        <dbReference type="ARBA" id="ARBA00023212"/>
    </source>
</evidence>
<feature type="compositionally biased region" description="Acidic residues" evidence="15">
    <location>
        <begin position="22"/>
        <end position="43"/>
    </location>
</feature>
<feature type="compositionally biased region" description="Acidic residues" evidence="15">
    <location>
        <begin position="108"/>
        <end position="118"/>
    </location>
</feature>
<evidence type="ECO:0000256" key="13">
    <source>
        <dbReference type="ARBA" id="ARBA00047162"/>
    </source>
</evidence>
<dbReference type="PANTHER" id="PTHR14320:SF2">
    <property type="entry name" value="COILED-COIL DOMAIN-CONTAINING PROTEIN 181"/>
    <property type="match status" value="1"/>
</dbReference>
<dbReference type="InterPro" id="IPR026687">
    <property type="entry name" value="CCDC181"/>
</dbReference>
<keyword evidence="8" id="KW-0282">Flagellum</keyword>
<keyword evidence="12" id="KW-0966">Cell projection</keyword>
<evidence type="ECO:0000256" key="4">
    <source>
        <dbReference type="ARBA" id="ARBA00005737"/>
    </source>
</evidence>
<feature type="compositionally biased region" description="Acidic residues" evidence="15">
    <location>
        <begin position="130"/>
        <end position="139"/>
    </location>
</feature>
<evidence type="ECO:0000256" key="2">
    <source>
        <dbReference type="ARBA" id="ARBA00004230"/>
    </source>
</evidence>
<sequence>HTTKMSEKEVQGDPADVGDLTENAEYEDDFEKDLECLTDEEEKENLGGRENPEENEEQNEAQILKVADNFEEDNEEMEENLDQLSQAEVNVKVIYSSEKCLEARADIEQEDHESDTEGESFIQESRLENEQELDEEEDEEIKRYVLEKIEEANKELENQAPVDQNRERKLKFKDELVDLQAPPPEDAEVGKTDLTRGDCVSSGLAQLHISNDMEQKQTSLSARAGSDEETTDGKILVEKDGKFELLSVCDIESQGILPPISVSVTDIETQHTSPKSSQSSSFCTASEMKEMPPSNSKHPPDSALNAARDLGKQKSPQKTQSASTPVKSSTYSLTPRQKELRKQIELRNERLRKEEEERKRELEEERRRENEIVFRAWLQKKKEQLQEEKRVRRAKQLEELSLKEGNRDPEEAYRLWLKKKHQQYVREKRIEFLRRQAEEVPYFPRAEECDRAFRDWLRRKREEKRAAELAAKERARQLRLEARRARQMRNIHYI</sequence>
<evidence type="ECO:0000256" key="10">
    <source>
        <dbReference type="ARBA" id="ARBA00023069"/>
    </source>
</evidence>
<dbReference type="PANTHER" id="PTHR14320">
    <property type="entry name" value="COILED-COIL DOMAIN-CONTAINING PROTEIN 181"/>
    <property type="match status" value="1"/>
</dbReference>
<comment type="subunit">
    <text evidence="13">Homodimer. Interacts with HOOK1. Interacts with HOOK2. Interacts with HOOK3.</text>
</comment>
<dbReference type="AlphaFoldDB" id="A0A7K8GM48"/>
<name>A0A7K8GM48_ORTSP</name>
<dbReference type="Proteomes" id="UP000526602">
    <property type="component" value="Unassembled WGS sequence"/>
</dbReference>
<evidence type="ECO:0000256" key="12">
    <source>
        <dbReference type="ARBA" id="ARBA00023273"/>
    </source>
</evidence>
<dbReference type="GO" id="GO:0031514">
    <property type="term" value="C:motile cilium"/>
    <property type="evidence" value="ECO:0007669"/>
    <property type="project" value="UniProtKB-SubCell"/>
</dbReference>
<feature type="region of interest" description="Disordered" evidence="15">
    <location>
        <begin position="107"/>
        <end position="139"/>
    </location>
</feature>
<keyword evidence="10" id="KW-0969">Cilium</keyword>
<accession>A0A7K8GM48</accession>
<evidence type="ECO:0000256" key="15">
    <source>
        <dbReference type="SAM" id="MobiDB-lite"/>
    </source>
</evidence>
<feature type="compositionally biased region" description="Polar residues" evidence="15">
    <location>
        <begin position="314"/>
        <end position="335"/>
    </location>
</feature>
<evidence type="ECO:0000256" key="5">
    <source>
        <dbReference type="ARBA" id="ARBA00022306"/>
    </source>
</evidence>